<evidence type="ECO:0000256" key="7">
    <source>
        <dbReference type="ARBA" id="ARBA00022898"/>
    </source>
</evidence>
<protein>
    <recommendedName>
        <fullName evidence="4">cysteine desulfurase</fullName>
        <ecNumber evidence="4">2.8.1.7</ecNumber>
    </recommendedName>
    <alternativeName>
        <fullName evidence="11">Nitrogenase metalloclusters biosynthesis protein NifS</fullName>
    </alternativeName>
</protein>
<comment type="cofactor">
    <cofactor evidence="1 13">
        <name>pyridoxal 5'-phosphate</name>
        <dbReference type="ChEBI" id="CHEBI:597326"/>
    </cofactor>
</comment>
<dbReference type="GO" id="GO:0046872">
    <property type="term" value="F:metal ion binding"/>
    <property type="evidence" value="ECO:0007669"/>
    <property type="project" value="UniProtKB-KW"/>
</dbReference>
<dbReference type="EC" id="2.8.1.7" evidence="4"/>
<dbReference type="InterPro" id="IPR000192">
    <property type="entry name" value="Aminotrans_V_dom"/>
</dbReference>
<evidence type="ECO:0000256" key="13">
    <source>
        <dbReference type="RuleBase" id="RU004504"/>
    </source>
</evidence>
<evidence type="ECO:0000313" key="16">
    <source>
        <dbReference type="Proteomes" id="UP000192923"/>
    </source>
</evidence>
<dbReference type="Proteomes" id="UP000192923">
    <property type="component" value="Unassembled WGS sequence"/>
</dbReference>
<dbReference type="InterPro" id="IPR015422">
    <property type="entry name" value="PyrdxlP-dep_Trfase_small"/>
</dbReference>
<dbReference type="FunFam" id="3.40.640.10:FF:000084">
    <property type="entry name" value="IscS-like cysteine desulfurase"/>
    <property type="match status" value="1"/>
</dbReference>
<dbReference type="PROSITE" id="PS00595">
    <property type="entry name" value="AA_TRANSFER_CLASS_5"/>
    <property type="match status" value="1"/>
</dbReference>
<feature type="domain" description="Aminotransferase class V" evidence="14">
    <location>
        <begin position="6"/>
        <end position="366"/>
    </location>
</feature>
<evidence type="ECO:0000313" key="15">
    <source>
        <dbReference type="EMBL" id="SMF97553.1"/>
    </source>
</evidence>
<dbReference type="GO" id="GO:0031071">
    <property type="term" value="F:cysteine desulfurase activity"/>
    <property type="evidence" value="ECO:0007669"/>
    <property type="project" value="UniProtKB-EC"/>
</dbReference>
<evidence type="ECO:0000256" key="11">
    <source>
        <dbReference type="ARBA" id="ARBA00031911"/>
    </source>
</evidence>
<dbReference type="Gene3D" id="1.10.260.50">
    <property type="match status" value="1"/>
</dbReference>
<dbReference type="Pfam" id="PF00266">
    <property type="entry name" value="Aminotran_5"/>
    <property type="match status" value="1"/>
</dbReference>
<dbReference type="InterPro" id="IPR016454">
    <property type="entry name" value="Cysteine_dSase"/>
</dbReference>
<dbReference type="InterPro" id="IPR015421">
    <property type="entry name" value="PyrdxlP-dep_Trfase_major"/>
</dbReference>
<comment type="similarity">
    <text evidence="3">Belongs to the class-V pyridoxal-phosphate-dependent aminotransferase family. NifS/IscS subfamily.</text>
</comment>
<dbReference type="RefSeq" id="WP_085216581.1">
    <property type="nucleotide sequence ID" value="NZ_FXAM01000003.1"/>
</dbReference>
<name>A0A1Y6DA74_9GAMM</name>
<keyword evidence="5" id="KW-0808">Transferase</keyword>
<dbReference type="AlphaFoldDB" id="A0A1Y6DA74"/>
<keyword evidence="10" id="KW-0535">Nitrogen fixation</keyword>
<sequence length="382" mass="40029">MSDELIYLDNNATTAVAPECAAALAKAMEHYGNPSSKHRAGEAAKQLTLTARAQVAGLLGATPPEIVFTSGGTESNHQAILAALALMPGKRHIVTSQVEHPSTLSLLNHLEGQGARVTYLPVDGQGRLDLAEFEQAIAADTALVSLMWANNETGVLFPIAEAARIAASKGVLFHTDAVQAVGKVAIDLKQVPVDFLSFSGHKIHAPKGVGALFVRKSRKIPPTVLFGHQERGRRGGTENVPGIAALGIAAELAKETLLDQEIRVAALRDRLETELVARMPGTMINGARAPRVGGTTSLCLGRFEAEPVLDKLDRAGICASAGAACTAAGTEPSHVLIAMGLEPDAALGTLRLSLSRYTTAAEIDRVVATLPDIAQRFMAQAA</sequence>
<evidence type="ECO:0000259" key="14">
    <source>
        <dbReference type="Pfam" id="PF00266"/>
    </source>
</evidence>
<accession>A0A1Y6DA74</accession>
<evidence type="ECO:0000256" key="8">
    <source>
        <dbReference type="ARBA" id="ARBA00023004"/>
    </source>
</evidence>
<dbReference type="Gene3D" id="3.40.640.10">
    <property type="entry name" value="Type I PLP-dependent aspartate aminotransferase-like (Major domain)"/>
    <property type="match status" value="1"/>
</dbReference>
<dbReference type="PIRSF" id="PIRSF005572">
    <property type="entry name" value="NifS"/>
    <property type="match status" value="1"/>
</dbReference>
<keyword evidence="7" id="KW-0663">Pyridoxal phosphate</keyword>
<keyword evidence="9" id="KW-0411">Iron-sulfur</keyword>
<reference evidence="15 16" key="1">
    <citation type="submission" date="2016-12" db="EMBL/GenBank/DDBJ databases">
        <authorList>
            <person name="Song W.-J."/>
            <person name="Kurnit D.M."/>
        </authorList>
    </citation>
    <scope>NUCLEOTIDE SEQUENCE [LARGE SCALE GENOMIC DNA]</scope>
    <source>
        <strain evidence="15 16">175</strain>
    </source>
</reference>
<comment type="function">
    <text evidence="2">Catalyzes the removal of elemental sulfur atoms from cysteine to produce alanine. Seems to participate in the biosynthesis of the nitrogenase metalloclusters by providing the inorganic sulfur required for the Fe-S core formation.</text>
</comment>
<organism evidence="15 16">
    <name type="scientific">Methylomagnum ishizawai</name>
    <dbReference type="NCBI Taxonomy" id="1760988"/>
    <lineage>
        <taxon>Bacteria</taxon>
        <taxon>Pseudomonadati</taxon>
        <taxon>Pseudomonadota</taxon>
        <taxon>Gammaproteobacteria</taxon>
        <taxon>Methylococcales</taxon>
        <taxon>Methylococcaceae</taxon>
        <taxon>Methylomagnum</taxon>
    </lineage>
</organism>
<dbReference type="STRING" id="1760988.SAMN02949497_0123"/>
<dbReference type="PANTHER" id="PTHR11601:SF34">
    <property type="entry name" value="CYSTEINE DESULFURASE"/>
    <property type="match status" value="1"/>
</dbReference>
<evidence type="ECO:0000256" key="12">
    <source>
        <dbReference type="ARBA" id="ARBA00050776"/>
    </source>
</evidence>
<evidence type="ECO:0000256" key="4">
    <source>
        <dbReference type="ARBA" id="ARBA00012239"/>
    </source>
</evidence>
<evidence type="ECO:0000256" key="2">
    <source>
        <dbReference type="ARBA" id="ARBA00003120"/>
    </source>
</evidence>
<evidence type="ECO:0000256" key="1">
    <source>
        <dbReference type="ARBA" id="ARBA00001933"/>
    </source>
</evidence>
<keyword evidence="16" id="KW-1185">Reference proteome</keyword>
<dbReference type="InterPro" id="IPR015424">
    <property type="entry name" value="PyrdxlP-dep_Trfase"/>
</dbReference>
<evidence type="ECO:0000256" key="9">
    <source>
        <dbReference type="ARBA" id="ARBA00023014"/>
    </source>
</evidence>
<evidence type="ECO:0000256" key="10">
    <source>
        <dbReference type="ARBA" id="ARBA00023231"/>
    </source>
</evidence>
<dbReference type="PANTHER" id="PTHR11601">
    <property type="entry name" value="CYSTEINE DESULFURYLASE FAMILY MEMBER"/>
    <property type="match status" value="1"/>
</dbReference>
<gene>
    <name evidence="15" type="ORF">SAMN02949497_0123</name>
</gene>
<keyword evidence="6" id="KW-0479">Metal-binding</keyword>
<dbReference type="OrthoDB" id="9808002at2"/>
<evidence type="ECO:0000256" key="3">
    <source>
        <dbReference type="ARBA" id="ARBA00006490"/>
    </source>
</evidence>
<keyword evidence="8" id="KW-0408">Iron</keyword>
<proteinExistence type="inferred from homology"/>
<dbReference type="Gene3D" id="3.90.1150.10">
    <property type="entry name" value="Aspartate Aminotransferase, domain 1"/>
    <property type="match status" value="1"/>
</dbReference>
<dbReference type="GO" id="GO:0051536">
    <property type="term" value="F:iron-sulfur cluster binding"/>
    <property type="evidence" value="ECO:0007669"/>
    <property type="project" value="UniProtKB-KW"/>
</dbReference>
<dbReference type="EMBL" id="FXAM01000003">
    <property type="protein sequence ID" value="SMF97553.1"/>
    <property type="molecule type" value="Genomic_DNA"/>
</dbReference>
<comment type="catalytic activity">
    <reaction evidence="12">
        <text>(sulfur carrier)-H + L-cysteine = (sulfur carrier)-SH + L-alanine</text>
        <dbReference type="Rhea" id="RHEA:43892"/>
        <dbReference type="Rhea" id="RHEA-COMP:14737"/>
        <dbReference type="Rhea" id="RHEA-COMP:14739"/>
        <dbReference type="ChEBI" id="CHEBI:29917"/>
        <dbReference type="ChEBI" id="CHEBI:35235"/>
        <dbReference type="ChEBI" id="CHEBI:57972"/>
        <dbReference type="ChEBI" id="CHEBI:64428"/>
        <dbReference type="EC" id="2.8.1.7"/>
    </reaction>
</comment>
<evidence type="ECO:0000256" key="5">
    <source>
        <dbReference type="ARBA" id="ARBA00022679"/>
    </source>
</evidence>
<dbReference type="InterPro" id="IPR020578">
    <property type="entry name" value="Aminotrans_V_PyrdxlP_BS"/>
</dbReference>
<evidence type="ECO:0000256" key="6">
    <source>
        <dbReference type="ARBA" id="ARBA00022723"/>
    </source>
</evidence>
<dbReference type="SUPFAM" id="SSF53383">
    <property type="entry name" value="PLP-dependent transferases"/>
    <property type="match status" value="1"/>
</dbReference>